<comment type="pathway">
    <text evidence="1">Bacterial outer membrane biogenesis; LPS core biosynthesis.</text>
</comment>
<sequence length="273" mass="32495">MDYLREDFQKAWQGQDPHLLLDKMEGEEFRNVESRRTYRFEFQGKGFFAKIHRGVGWKEIIINLMHYRIPVLGARNEWIALNALQRFGIDTMTPVAFGEKGCNPAKQQSFLVTEELEKTLSLEDLCERWKQSPPSFKLKKAILEKLAEISRIIHNNGLCHRDYYFCHFLIAGGNIDQFHKTGKGLRFYLIDLHRAQIHITLPNRWRLKDLSGLYYSAMDYGFTRNDLFRFIRYYTDLPLKDGLTQHWALWKKINQKAKKLYERMKRKAGHPNY</sequence>
<dbReference type="EMBL" id="JASXSV010000016">
    <property type="protein sequence ID" value="MDP0589577.1"/>
    <property type="molecule type" value="Genomic_DNA"/>
</dbReference>
<dbReference type="Proteomes" id="UP001178148">
    <property type="component" value="Unassembled WGS sequence"/>
</dbReference>
<name>A0AA90NMX6_9GAMM</name>
<keyword evidence="1" id="KW-0067">ATP-binding</keyword>
<dbReference type="EC" id="2.7.1.-" evidence="1"/>
<dbReference type="Pfam" id="PF06293">
    <property type="entry name" value="Kdo"/>
    <property type="match status" value="1"/>
</dbReference>
<keyword evidence="1" id="KW-0547">Nucleotide-binding</keyword>
<dbReference type="NCBIfam" id="NF011703">
    <property type="entry name" value="PRK15123.1"/>
    <property type="match status" value="1"/>
</dbReference>
<evidence type="ECO:0000256" key="2">
    <source>
        <dbReference type="PIRSR" id="PIRSR037318-50"/>
    </source>
</evidence>
<comment type="caution">
    <text evidence="3">The sequence shown here is derived from an EMBL/GenBank/DDBJ whole genome shotgun (WGS) entry which is preliminary data.</text>
</comment>
<dbReference type="InterPro" id="IPR017172">
    <property type="entry name" value="Lsacc_core_hep_kinase_RfaP"/>
</dbReference>
<evidence type="ECO:0000313" key="3">
    <source>
        <dbReference type="EMBL" id="MDP0589577.1"/>
    </source>
</evidence>
<accession>A0AA90NMX6</accession>
<dbReference type="GO" id="GO:0005524">
    <property type="term" value="F:ATP binding"/>
    <property type="evidence" value="ECO:0007669"/>
    <property type="project" value="UniProtKB-UniRule"/>
</dbReference>
<proteinExistence type="inferred from homology"/>
<comment type="similarity">
    <text evidence="1">Belongs to the protein kinase superfamily. KdkA/rfaP family.</text>
</comment>
<dbReference type="GO" id="GO:0009244">
    <property type="term" value="P:lipopolysaccharide core region biosynthetic process"/>
    <property type="evidence" value="ECO:0007669"/>
    <property type="project" value="UniProtKB-UniRule"/>
</dbReference>
<dbReference type="GO" id="GO:0016301">
    <property type="term" value="F:kinase activity"/>
    <property type="evidence" value="ECO:0007669"/>
    <property type="project" value="UniProtKB-UniRule"/>
</dbReference>
<gene>
    <name evidence="3" type="primary">rfaP</name>
    <name evidence="3" type="ORF">QS748_10465</name>
</gene>
<keyword evidence="1 3" id="KW-0808">Transferase</keyword>
<dbReference type="AlphaFoldDB" id="A0AA90NMX6"/>
<reference evidence="3 4" key="1">
    <citation type="journal article" date="2023" name="bioRxiv">
        <title>An intranuclear bacterial parasite of deep-sea mussels expresses apoptosis inhibitors acquired from its host.</title>
        <authorList>
            <person name="Gonzalez Porras M.A."/>
            <person name="Assie A."/>
            <person name="Tietjen M."/>
            <person name="Violette M."/>
            <person name="Kleiner M."/>
            <person name="Gruber-Vodicka H."/>
            <person name="Dubilier N."/>
            <person name="Leisch N."/>
        </authorList>
    </citation>
    <scope>NUCLEOTIDE SEQUENCE [LARGE SCALE GENOMIC DNA]</scope>
    <source>
        <strain evidence="3">IAP13</strain>
    </source>
</reference>
<organism evidence="3 4">
    <name type="scientific">Candidatus Endonucleibacter bathymodioli</name>
    <dbReference type="NCBI Taxonomy" id="539814"/>
    <lineage>
        <taxon>Bacteria</taxon>
        <taxon>Pseudomonadati</taxon>
        <taxon>Pseudomonadota</taxon>
        <taxon>Gammaproteobacteria</taxon>
        <taxon>Oceanospirillales</taxon>
        <taxon>Endozoicomonadaceae</taxon>
        <taxon>Candidatus Endonucleibacter</taxon>
    </lineage>
</organism>
<comment type="function">
    <text evidence="1">Kinase involved in the biosynthesis of the core oligosaccharide region of lipopolysaccharide (LPS). Catalyzes the phosphorylation of heptose I (HepI), the first heptose added to the Kdo2-lipid A module.</text>
</comment>
<feature type="active site" evidence="2">
    <location>
        <position position="162"/>
    </location>
</feature>
<keyword evidence="4" id="KW-1185">Reference proteome</keyword>
<keyword evidence="1 3" id="KW-0418">Kinase</keyword>
<protein>
    <recommendedName>
        <fullName evidence="1">Lipopolysaccharide core heptose(I) kinase</fullName>
        <ecNumber evidence="1">2.7.1.-</ecNumber>
    </recommendedName>
</protein>
<evidence type="ECO:0000256" key="1">
    <source>
        <dbReference type="PIRNR" id="PIRNR037318"/>
    </source>
</evidence>
<dbReference type="PIRSF" id="PIRSF037318">
    <property type="entry name" value="RfaP"/>
    <property type="match status" value="1"/>
</dbReference>
<dbReference type="SUPFAM" id="SSF56112">
    <property type="entry name" value="Protein kinase-like (PK-like)"/>
    <property type="match status" value="1"/>
</dbReference>
<keyword evidence="1" id="KW-0448">Lipopolysaccharide biosynthesis</keyword>
<dbReference type="InterPro" id="IPR011009">
    <property type="entry name" value="Kinase-like_dom_sf"/>
</dbReference>
<evidence type="ECO:0000313" key="4">
    <source>
        <dbReference type="Proteomes" id="UP001178148"/>
    </source>
</evidence>